<evidence type="ECO:0000259" key="3">
    <source>
        <dbReference type="PROSITE" id="PS50090"/>
    </source>
</evidence>
<dbReference type="SMART" id="SM00355">
    <property type="entry name" value="ZnF_C2H2"/>
    <property type="match status" value="3"/>
</dbReference>
<proteinExistence type="predicted"/>
<dbReference type="PROSITE" id="PS50090">
    <property type="entry name" value="MYB_LIKE"/>
    <property type="match status" value="1"/>
</dbReference>
<evidence type="ECO:0000313" key="7">
    <source>
        <dbReference type="RefSeq" id="XP_013856253.1"/>
    </source>
</evidence>
<dbReference type="GeneID" id="106512109"/>
<evidence type="ECO:0000259" key="5">
    <source>
        <dbReference type="PROSITE" id="PS51294"/>
    </source>
</evidence>
<dbReference type="InterPro" id="IPR017930">
    <property type="entry name" value="Myb_dom"/>
</dbReference>
<feature type="domain" description="HTH myb-type" evidence="5">
    <location>
        <begin position="292"/>
        <end position="350"/>
    </location>
</feature>
<dbReference type="InterPro" id="IPR013087">
    <property type="entry name" value="Znf_C2H2_type"/>
</dbReference>
<dbReference type="PROSITE" id="PS00028">
    <property type="entry name" value="ZINC_FINGER_C2H2_1"/>
    <property type="match status" value="1"/>
</dbReference>
<reference evidence="7" key="1">
    <citation type="submission" date="2025-08" db="UniProtKB">
        <authorList>
            <consortium name="RefSeq"/>
        </authorList>
    </citation>
    <scope>IDENTIFICATION</scope>
</reference>
<feature type="domain" description="C2H2-type" evidence="4">
    <location>
        <begin position="252"/>
        <end position="280"/>
    </location>
</feature>
<feature type="compositionally biased region" description="Polar residues" evidence="2">
    <location>
        <begin position="372"/>
        <end position="382"/>
    </location>
</feature>
<dbReference type="PROSITE" id="PS51294">
    <property type="entry name" value="HTH_MYB"/>
    <property type="match status" value="1"/>
</dbReference>
<keyword evidence="6" id="KW-1185">Reference proteome</keyword>
<evidence type="ECO:0000256" key="1">
    <source>
        <dbReference type="PROSITE-ProRule" id="PRU00042"/>
    </source>
</evidence>
<feature type="compositionally biased region" description="Low complexity" evidence="2">
    <location>
        <begin position="154"/>
        <end position="170"/>
    </location>
</feature>
<dbReference type="AlphaFoldDB" id="A0A2I4AL98"/>
<dbReference type="OrthoDB" id="410381at2759"/>
<feature type="region of interest" description="Disordered" evidence="2">
    <location>
        <begin position="154"/>
        <end position="173"/>
    </location>
</feature>
<feature type="region of interest" description="Disordered" evidence="2">
    <location>
        <begin position="349"/>
        <end position="382"/>
    </location>
</feature>
<name>A0A2I4AL98_AUSLI</name>
<dbReference type="InParanoid" id="A0A2I4AL98"/>
<keyword evidence="1" id="KW-0863">Zinc-finger</keyword>
<dbReference type="SMART" id="SM00717">
    <property type="entry name" value="SANT"/>
    <property type="match status" value="1"/>
</dbReference>
<dbReference type="KEGG" id="alim:106512109"/>
<dbReference type="Proteomes" id="UP000192220">
    <property type="component" value="Unplaced"/>
</dbReference>
<organism evidence="6 7">
    <name type="scientific">Austrofundulus limnaeus</name>
    <name type="common">Annual killifish</name>
    <dbReference type="NCBI Taxonomy" id="52670"/>
    <lineage>
        <taxon>Eukaryota</taxon>
        <taxon>Metazoa</taxon>
        <taxon>Chordata</taxon>
        <taxon>Craniata</taxon>
        <taxon>Vertebrata</taxon>
        <taxon>Euteleostomi</taxon>
        <taxon>Actinopterygii</taxon>
        <taxon>Neopterygii</taxon>
        <taxon>Teleostei</taxon>
        <taxon>Neoteleostei</taxon>
        <taxon>Acanthomorphata</taxon>
        <taxon>Ovalentaria</taxon>
        <taxon>Atherinomorphae</taxon>
        <taxon>Cyprinodontiformes</taxon>
        <taxon>Rivulidae</taxon>
        <taxon>Austrofundulus</taxon>
    </lineage>
</organism>
<evidence type="ECO:0000256" key="2">
    <source>
        <dbReference type="SAM" id="MobiDB-lite"/>
    </source>
</evidence>
<dbReference type="InterPro" id="IPR001005">
    <property type="entry name" value="SANT/Myb"/>
</dbReference>
<keyword evidence="1" id="KW-0479">Metal-binding</keyword>
<evidence type="ECO:0000259" key="4">
    <source>
        <dbReference type="PROSITE" id="PS50157"/>
    </source>
</evidence>
<dbReference type="GO" id="GO:0008270">
    <property type="term" value="F:zinc ion binding"/>
    <property type="evidence" value="ECO:0007669"/>
    <property type="project" value="UniProtKB-KW"/>
</dbReference>
<keyword evidence="1" id="KW-0862">Zinc</keyword>
<dbReference type="PROSITE" id="PS50157">
    <property type="entry name" value="ZINC_FINGER_C2H2_2"/>
    <property type="match status" value="1"/>
</dbReference>
<gene>
    <name evidence="7" type="primary">LOC106512109</name>
</gene>
<feature type="domain" description="Myb-like" evidence="3">
    <location>
        <begin position="300"/>
        <end position="346"/>
    </location>
</feature>
<dbReference type="CDD" id="cd00167">
    <property type="entry name" value="SANT"/>
    <property type="match status" value="1"/>
</dbReference>
<evidence type="ECO:0000313" key="6">
    <source>
        <dbReference type="Proteomes" id="UP000192220"/>
    </source>
</evidence>
<protein>
    <submittedName>
        <fullName evidence="7">Uncharacterized protein LOC106512109</fullName>
    </submittedName>
</protein>
<accession>A0A2I4AL98</accession>
<sequence>MLCVRIFPSSMLEVGHAWNWRINRSGEHWDQLLESMPRVPIGTRATVARCGRPPHGFRVGPVGVSWNNSSGRGRDHPAGVLSGVPTRIVASAANPHVAQVKSVSVCTQVQESDLEWLPGVPSVVTEIMAETASAMRVEAAEVVQVPQPEEVVEAQNTLSAAGPSESPGASNDAPDEVRVLLPWAASGCPLCGVQVTGIVALERHFAVRHAGVSALYVCGRCGRSNANRHSISCHVPKCGGVVGVEGEQARGFACEFCDAWFTTPVGVSQHKRHAHVAEWNRVRLARGKLPTKGIKATRLWSVEEVRMLIRMVGEHGDSMATYRLIAEELGGDKTAEQVRSKRRNLSIDMASDSSHEAEDEDDAPAPNLGPQAAQSSVRSPQILSSDRIREVLESWGDREGGEEVRAIAAWIRDADQDPLLIESSASDIISKLGRRVEGARMARPPVRERNLGTDWERRLSRRKREFRECQYWYLRDQARLAARILDGAESQECTVPADQIYEAFREKWEVGEQFHGLGEFRTGTVADNGEFCTPILAKEVMENLNKMSNSSAPGPDRISKKGLLKWDPRGEQLARLFTHG</sequence>
<dbReference type="RefSeq" id="XP_013856253.1">
    <property type="nucleotide sequence ID" value="XM_014000799.1"/>
</dbReference>
<dbReference type="Pfam" id="PF00249">
    <property type="entry name" value="Myb_DNA-binding"/>
    <property type="match status" value="1"/>
</dbReference>